<keyword evidence="16 19" id="KW-0539">Nucleus</keyword>
<evidence type="ECO:0000256" key="15">
    <source>
        <dbReference type="ARBA" id="ARBA00023204"/>
    </source>
</evidence>
<evidence type="ECO:0000256" key="17">
    <source>
        <dbReference type="ARBA" id="ARBA00023268"/>
    </source>
</evidence>
<dbReference type="VEuPathDB" id="VectorBase:AEPI011023"/>
<keyword evidence="24" id="KW-1185">Reference proteome</keyword>
<dbReference type="AlphaFoldDB" id="A0A182PVN6"/>
<dbReference type="GO" id="GO:0005634">
    <property type="term" value="C:nucleus"/>
    <property type="evidence" value="ECO:0007669"/>
    <property type="project" value="UniProtKB-SubCell"/>
</dbReference>
<keyword evidence="8 19" id="KW-0227">DNA damage</keyword>
<evidence type="ECO:0000313" key="24">
    <source>
        <dbReference type="Proteomes" id="UP000075885"/>
    </source>
</evidence>
<comment type="subcellular location">
    <subcellularLocation>
        <location evidence="19">Nucleus</location>
    </subcellularLocation>
    <subcellularLocation>
        <location evidence="19">Chromosome</location>
    </subcellularLocation>
</comment>
<dbReference type="GO" id="GO:0071932">
    <property type="term" value="P:replication fork reversal"/>
    <property type="evidence" value="ECO:0007669"/>
    <property type="project" value="TreeGrafter"/>
</dbReference>
<evidence type="ECO:0000256" key="6">
    <source>
        <dbReference type="ARBA" id="ARBA00022723"/>
    </source>
</evidence>
<evidence type="ECO:0000256" key="19">
    <source>
        <dbReference type="RuleBase" id="RU367041"/>
    </source>
</evidence>
<dbReference type="STRING" id="199890.A0A182PVN6"/>
<dbReference type="InterPro" id="IPR026851">
    <property type="entry name" value="Dna2/JHS1_DEXXQ-box"/>
</dbReference>
<keyword evidence="13 19" id="KW-0411">Iron-sulfur</keyword>
<evidence type="ECO:0000256" key="4">
    <source>
        <dbReference type="ARBA" id="ARBA00022705"/>
    </source>
</evidence>
<name>A0A182PVN6_9DIPT</name>
<keyword evidence="19" id="KW-0158">Chromosome</keyword>
<dbReference type="Pfam" id="PF13086">
    <property type="entry name" value="AAA_11"/>
    <property type="match status" value="2"/>
</dbReference>
<dbReference type="Proteomes" id="UP000075885">
    <property type="component" value="Unassembled WGS sequence"/>
</dbReference>
<keyword evidence="12 19" id="KW-0408">Iron</keyword>
<keyword evidence="14 19" id="KW-0238">DNA-binding</keyword>
<dbReference type="GO" id="GO:0003677">
    <property type="term" value="F:DNA binding"/>
    <property type="evidence" value="ECO:0007669"/>
    <property type="project" value="UniProtKB-UniRule"/>
</dbReference>
<dbReference type="EC" id="3.6.4.12" evidence="19"/>
<dbReference type="GO" id="GO:0016887">
    <property type="term" value="F:ATP hydrolysis activity"/>
    <property type="evidence" value="ECO:0007669"/>
    <property type="project" value="RHEA"/>
</dbReference>
<evidence type="ECO:0000256" key="5">
    <source>
        <dbReference type="ARBA" id="ARBA00022722"/>
    </source>
</evidence>
<accession>A0A182PVN6</accession>
<dbReference type="InterPro" id="IPR041679">
    <property type="entry name" value="DNA2/NAM7-like_C"/>
</dbReference>
<evidence type="ECO:0000256" key="12">
    <source>
        <dbReference type="ARBA" id="ARBA00023004"/>
    </source>
</evidence>
<evidence type="ECO:0000256" key="11">
    <source>
        <dbReference type="ARBA" id="ARBA00022840"/>
    </source>
</evidence>
<dbReference type="InterPro" id="IPR011604">
    <property type="entry name" value="PDDEXK-like_dom_sf"/>
</dbReference>
<dbReference type="Gene3D" id="3.90.320.10">
    <property type="match status" value="1"/>
</dbReference>
<dbReference type="GO" id="GO:0017116">
    <property type="term" value="F:single-stranded DNA helicase activity"/>
    <property type="evidence" value="ECO:0007669"/>
    <property type="project" value="UniProtKB-UniRule"/>
</dbReference>
<dbReference type="GO" id="GO:0017108">
    <property type="term" value="F:5'-flap endonuclease activity"/>
    <property type="evidence" value="ECO:0007669"/>
    <property type="project" value="UniProtKB-UniRule"/>
</dbReference>
<comment type="similarity">
    <text evidence="2 19">Belongs to the DNA2/NAM7 helicase family.</text>
</comment>
<feature type="domain" description="DNA2/NAM7 helicase helicase" evidence="21">
    <location>
        <begin position="599"/>
        <end position="690"/>
    </location>
</feature>
<dbReference type="GO" id="GO:0006281">
    <property type="term" value="P:DNA repair"/>
    <property type="evidence" value="ECO:0007669"/>
    <property type="project" value="UniProtKB-KW"/>
</dbReference>
<dbReference type="EC" id="3.1.-.-" evidence="19"/>
<proteinExistence type="inferred from homology"/>
<evidence type="ECO:0000256" key="2">
    <source>
        <dbReference type="ARBA" id="ARBA00007913"/>
    </source>
</evidence>
<keyword evidence="7 19" id="KW-0547">Nucleotide-binding</keyword>
<dbReference type="PANTHER" id="PTHR10887">
    <property type="entry name" value="DNA2/NAM7 HELICASE FAMILY"/>
    <property type="match status" value="1"/>
</dbReference>
<evidence type="ECO:0000256" key="7">
    <source>
        <dbReference type="ARBA" id="ARBA00022741"/>
    </source>
</evidence>
<keyword evidence="11 19" id="KW-0067">ATP-binding</keyword>
<dbReference type="CDD" id="cd18808">
    <property type="entry name" value="SF1_C_Upf1"/>
    <property type="match status" value="1"/>
</dbReference>
<keyword evidence="10 19" id="KW-0347">Helicase</keyword>
<evidence type="ECO:0000256" key="1">
    <source>
        <dbReference type="ARBA" id="ARBA00001966"/>
    </source>
</evidence>
<evidence type="ECO:0000313" key="23">
    <source>
        <dbReference type="EnsemblMetazoa" id="AEPI011023-PA"/>
    </source>
</evidence>
<reference evidence="24" key="1">
    <citation type="submission" date="2013-03" db="EMBL/GenBank/DDBJ databases">
        <title>The Genome Sequence of Anopheles epiroticus epiroticus2.</title>
        <authorList>
            <consortium name="The Broad Institute Genomics Platform"/>
            <person name="Neafsey D.E."/>
            <person name="Howell P."/>
            <person name="Walker B."/>
            <person name="Young S.K."/>
            <person name="Zeng Q."/>
            <person name="Gargeya S."/>
            <person name="Fitzgerald M."/>
            <person name="Haas B."/>
            <person name="Abouelleil A."/>
            <person name="Allen A.W."/>
            <person name="Alvarado L."/>
            <person name="Arachchi H.M."/>
            <person name="Berlin A.M."/>
            <person name="Chapman S.B."/>
            <person name="Gainer-Dewar J."/>
            <person name="Goldberg J."/>
            <person name="Griggs A."/>
            <person name="Gujja S."/>
            <person name="Hansen M."/>
            <person name="Howarth C."/>
            <person name="Imamovic A."/>
            <person name="Ireland A."/>
            <person name="Larimer J."/>
            <person name="McCowan C."/>
            <person name="Murphy C."/>
            <person name="Pearson M."/>
            <person name="Poon T.W."/>
            <person name="Priest M."/>
            <person name="Roberts A."/>
            <person name="Saif S."/>
            <person name="Shea T."/>
            <person name="Sisk P."/>
            <person name="Sykes S."/>
            <person name="Wortman J."/>
            <person name="Nusbaum C."/>
            <person name="Birren B."/>
        </authorList>
    </citation>
    <scope>NUCLEOTIDE SEQUENCE [LARGE SCALE GENOMIC DNA]</scope>
    <source>
        <strain evidence="24">Epiroticus2</strain>
    </source>
</reference>
<dbReference type="GO" id="GO:0005694">
    <property type="term" value="C:chromosome"/>
    <property type="evidence" value="ECO:0007669"/>
    <property type="project" value="UniProtKB-SubCell"/>
</dbReference>
<dbReference type="CDD" id="cd22318">
    <property type="entry name" value="DNA2_N-like"/>
    <property type="match status" value="1"/>
</dbReference>
<dbReference type="GO" id="GO:0005524">
    <property type="term" value="F:ATP binding"/>
    <property type="evidence" value="ECO:0007669"/>
    <property type="project" value="UniProtKB-UniRule"/>
</dbReference>
<dbReference type="GO" id="GO:0005737">
    <property type="term" value="C:cytoplasm"/>
    <property type="evidence" value="ECO:0007669"/>
    <property type="project" value="TreeGrafter"/>
</dbReference>
<dbReference type="InterPro" id="IPR014808">
    <property type="entry name" value="DNA_replication_fac_Dna2_N"/>
</dbReference>
<evidence type="ECO:0000256" key="13">
    <source>
        <dbReference type="ARBA" id="ARBA00023014"/>
    </source>
</evidence>
<dbReference type="InterPro" id="IPR045055">
    <property type="entry name" value="DNA2/NAM7-like"/>
</dbReference>
<dbReference type="Pfam" id="PF13087">
    <property type="entry name" value="AAA_12"/>
    <property type="match status" value="1"/>
</dbReference>
<evidence type="ECO:0000259" key="21">
    <source>
        <dbReference type="Pfam" id="PF13086"/>
    </source>
</evidence>
<evidence type="ECO:0000256" key="8">
    <source>
        <dbReference type="ARBA" id="ARBA00022763"/>
    </source>
</evidence>
<keyword evidence="9 19" id="KW-0378">Hydrolase</keyword>
<feature type="domain" description="DNA2/NAM7 helicase-like C-terminal" evidence="22">
    <location>
        <begin position="780"/>
        <end position="1029"/>
    </location>
</feature>
<reference evidence="23" key="2">
    <citation type="submission" date="2020-05" db="UniProtKB">
        <authorList>
            <consortium name="EnsemblMetazoa"/>
        </authorList>
    </citation>
    <scope>IDENTIFICATION</scope>
    <source>
        <strain evidence="23">Epiroticus2</strain>
    </source>
</reference>
<dbReference type="EnsemblMetazoa" id="AEPI011023-RA">
    <property type="protein sequence ID" value="AEPI011023-PA"/>
    <property type="gene ID" value="AEPI011023"/>
</dbReference>
<keyword evidence="15 19" id="KW-0234">DNA repair</keyword>
<dbReference type="InterPro" id="IPR027417">
    <property type="entry name" value="P-loop_NTPase"/>
</dbReference>
<dbReference type="GO" id="GO:0033567">
    <property type="term" value="P:DNA replication, Okazaki fragment processing"/>
    <property type="evidence" value="ECO:0007669"/>
    <property type="project" value="UniProtKB-UniRule"/>
</dbReference>
<protein>
    <recommendedName>
        <fullName evidence="19">DNA replication ATP-dependent helicase/nuclease</fullName>
        <ecNumber evidence="19">3.1.-.-</ecNumber>
        <ecNumber evidence="19">3.6.4.12</ecNumber>
    </recommendedName>
</protein>
<dbReference type="PANTHER" id="PTHR10887:SF433">
    <property type="entry name" value="DNA REPLICATION ATP-DEPENDENT HELICASE_NUCLEASE DNA2"/>
    <property type="match status" value="1"/>
</dbReference>
<feature type="domain" description="DNA2/NAM7 helicase helicase" evidence="21">
    <location>
        <begin position="703"/>
        <end position="770"/>
    </location>
</feature>
<comment type="catalytic activity">
    <reaction evidence="18 19">
        <text>ATP + H2O = ADP + phosphate + H(+)</text>
        <dbReference type="Rhea" id="RHEA:13065"/>
        <dbReference type="ChEBI" id="CHEBI:15377"/>
        <dbReference type="ChEBI" id="CHEBI:15378"/>
        <dbReference type="ChEBI" id="CHEBI:30616"/>
        <dbReference type="ChEBI" id="CHEBI:43474"/>
        <dbReference type="ChEBI" id="CHEBI:456216"/>
        <dbReference type="EC" id="3.6.4.12"/>
    </reaction>
</comment>
<keyword evidence="6 19" id="KW-0479">Metal-binding</keyword>
<dbReference type="SUPFAM" id="SSF52540">
    <property type="entry name" value="P-loop containing nucleoside triphosphate hydrolases"/>
    <property type="match status" value="1"/>
</dbReference>
<dbReference type="Gene3D" id="3.40.50.300">
    <property type="entry name" value="P-loop containing nucleotide triphosphate hydrolases"/>
    <property type="match status" value="2"/>
</dbReference>
<dbReference type="GO" id="GO:0051539">
    <property type="term" value="F:4 iron, 4 sulfur cluster binding"/>
    <property type="evidence" value="ECO:0007669"/>
    <property type="project" value="UniProtKB-UniRule"/>
</dbReference>
<evidence type="ECO:0000256" key="18">
    <source>
        <dbReference type="ARBA" id="ARBA00047995"/>
    </source>
</evidence>
<dbReference type="InterPro" id="IPR047187">
    <property type="entry name" value="SF1_C_Upf1"/>
</dbReference>
<evidence type="ECO:0000256" key="3">
    <source>
        <dbReference type="ARBA" id="ARBA00022485"/>
    </source>
</evidence>
<evidence type="ECO:0000256" key="9">
    <source>
        <dbReference type="ARBA" id="ARBA00022801"/>
    </source>
</evidence>
<comment type="function">
    <text evidence="19">Key enzyme involved in DNA replication and DNA repair. Involved in Okazaki fragments processing by cleaving long flaps that escape FEN1: flaps that are longer than 27 nucleotides are coated by replication protein A complex (RPA), leading to recruit DNA2 which cleaves the flap until it is too short to bind RPA and becomes a substrate for FEN1. Also involved in 5'-end resection of DNA during double-strand break (DSB) repair by mediating the cleavage of 5'-ssDNA.</text>
</comment>
<evidence type="ECO:0000256" key="10">
    <source>
        <dbReference type="ARBA" id="ARBA00022806"/>
    </source>
</evidence>
<evidence type="ECO:0000256" key="14">
    <source>
        <dbReference type="ARBA" id="ARBA00023125"/>
    </source>
</evidence>
<evidence type="ECO:0000259" key="20">
    <source>
        <dbReference type="Pfam" id="PF08696"/>
    </source>
</evidence>
<dbReference type="InterPro" id="IPR041677">
    <property type="entry name" value="DNA2/NAM7_AAA_11"/>
</dbReference>
<keyword evidence="17 19" id="KW-0511">Multifunctional enzyme</keyword>
<evidence type="ECO:0000259" key="22">
    <source>
        <dbReference type="Pfam" id="PF13087"/>
    </source>
</evidence>
<feature type="domain" description="DNA replication factor Dna2 N-terminal" evidence="20">
    <location>
        <begin position="93"/>
        <end position="220"/>
    </location>
</feature>
<dbReference type="GO" id="GO:0046872">
    <property type="term" value="F:metal ion binding"/>
    <property type="evidence" value="ECO:0007669"/>
    <property type="project" value="UniProtKB-UniRule"/>
</dbReference>
<sequence>MKRSYSPNTPDSELSTKHKKVCESNASHNEYAMHKLCDDNETNSEIFMNLDDEWPDMDPNSEQKHYTLDLSTWKRCRVLTIQHIEKGCMHLTLQDTGSKKQAMLVGTVAHCIFQRCILDKNCKTLIDVQKVAENVMKTRKVVSALYTIQVSIEETYALLQPYLKQIEIFLNEHVHQQLEHSSSKNQTTEKILIRDIHDIEENIWCHNLGIKGRIDATVAVACDTASKTYEIMPLELKTGRASYSFEHLGQLALYEMMMNLVGHDVSAGLLLYLRDGKFSRVTANRNMKRDLILLRNEVTSSLSRWMVMNENDNVRKEESFPLKPTLPNPINNERACVKCSYNTVCTAFYKKEQECSINTSNGGFSSVAEEACGHLRNSDIDYLIQWTGLIYLELQESVHCKYILLLRNRFLQLNYTLHFILTRFTANMQQHIWNSTPKDRSEKGKCIFGLCLITPVRIVEDLYFHTFKFDQSSVNVESSGLNTLAEGLDTFEVGEYVICSTTKRIAVASGHIIGHAGHELVVSFERDLAKNYNGESFILDQSASYSSISFSLSNLALLLENDERCARYRRIIVDREKPTFFDGIFEKSMIAEAKEILKNLNRHQKIAALKAAATESYFLLKGLPGTGKTQTIVGLIRLLSFLGQSILLTSNTHSAVDNVLKRLLPFQDLKFIRLGSIDRVDPTLSSFVEANLTENCDDPEKLAELYNQFNIVAVTCQGTGHPLINRRIFDYCIVDEATQVFQTNLIRPLLRCKRFLLVGDPEQLPPVVKSDAARSLGATESMFHRLDQEGSFYILPTQYRMNRVLTKLANNFTYNGKLICGNDVVENSTLSLPNFNNVRMIYEVERWLMKTISNQIDLSAVFVNTGNTFKKNQEYQKLNAVSASNTESGLDKSLMKCTNVSEIAMVVYICHGLLQAGVKPTSIGIIAPFRAQVDVIRKKLENLLLKHNPTDATHVSYNIEVNTIDQYQGKDKNVIILSCTKSTNLPDFGTATGNGEQHNVNDNGILSDKRRLTVAITRAKQKLIVIGDRSTLEVYAPFKQLFSVTSKISVINVVDKKDGFEWNSLIEFLNSLSE</sequence>
<comment type="cofactor">
    <cofactor evidence="1">
        <name>[4Fe-4S] cluster</name>
        <dbReference type="ChEBI" id="CHEBI:49883"/>
    </cofactor>
</comment>
<dbReference type="Pfam" id="PF08696">
    <property type="entry name" value="Dna2"/>
    <property type="match status" value="1"/>
</dbReference>
<organism evidence="23 24">
    <name type="scientific">Anopheles epiroticus</name>
    <dbReference type="NCBI Taxonomy" id="199890"/>
    <lineage>
        <taxon>Eukaryota</taxon>
        <taxon>Metazoa</taxon>
        <taxon>Ecdysozoa</taxon>
        <taxon>Arthropoda</taxon>
        <taxon>Hexapoda</taxon>
        <taxon>Insecta</taxon>
        <taxon>Pterygota</taxon>
        <taxon>Neoptera</taxon>
        <taxon>Endopterygota</taxon>
        <taxon>Diptera</taxon>
        <taxon>Nematocera</taxon>
        <taxon>Culicoidea</taxon>
        <taxon>Culicidae</taxon>
        <taxon>Anophelinae</taxon>
        <taxon>Anopheles</taxon>
    </lineage>
</organism>
<dbReference type="CDD" id="cd18041">
    <property type="entry name" value="DEXXQc_DNA2"/>
    <property type="match status" value="1"/>
</dbReference>
<evidence type="ECO:0000256" key="16">
    <source>
        <dbReference type="ARBA" id="ARBA00023242"/>
    </source>
</evidence>
<keyword evidence="4 19" id="KW-0235">DNA replication</keyword>
<keyword evidence="3 19" id="KW-0004">4Fe-4S</keyword>
<keyword evidence="5 19" id="KW-0540">Nuclease</keyword>